<evidence type="ECO:0000256" key="10">
    <source>
        <dbReference type="RuleBase" id="RU000512"/>
    </source>
</evidence>
<dbReference type="InterPro" id="IPR014732">
    <property type="entry name" value="OMPdecase"/>
</dbReference>
<feature type="binding site" evidence="7 9">
    <location>
        <position position="206"/>
    </location>
    <ligand>
        <name>substrate</name>
    </ligand>
</feature>
<feature type="binding site" evidence="7 9">
    <location>
        <position position="215"/>
    </location>
    <ligand>
        <name>substrate</name>
    </ligand>
</feature>
<dbReference type="InterPro" id="IPR001754">
    <property type="entry name" value="OMPdeCOase_dom"/>
</dbReference>
<comment type="catalytic activity">
    <reaction evidence="6 7 10">
        <text>orotidine 5'-phosphate + H(+) = UMP + CO2</text>
        <dbReference type="Rhea" id="RHEA:11596"/>
        <dbReference type="ChEBI" id="CHEBI:15378"/>
        <dbReference type="ChEBI" id="CHEBI:16526"/>
        <dbReference type="ChEBI" id="CHEBI:57538"/>
        <dbReference type="ChEBI" id="CHEBI:57865"/>
        <dbReference type="EC" id="4.1.1.23"/>
    </reaction>
</comment>
<feature type="binding site" evidence="7 9">
    <location>
        <position position="145"/>
    </location>
    <ligand>
        <name>substrate</name>
    </ligand>
</feature>
<dbReference type="PANTHER" id="PTHR32119">
    <property type="entry name" value="OROTIDINE 5'-PHOSPHATE DECARBOXYLASE"/>
    <property type="match status" value="1"/>
</dbReference>
<dbReference type="EC" id="4.1.1.23" evidence="7"/>
<feature type="binding site" evidence="7 9">
    <location>
        <position position="236"/>
    </location>
    <ligand>
        <name>substrate</name>
    </ligand>
</feature>
<dbReference type="PROSITE" id="PS00156">
    <property type="entry name" value="OMPDECASE"/>
    <property type="match status" value="1"/>
</dbReference>
<keyword evidence="13" id="KW-1185">Reference proteome</keyword>
<evidence type="ECO:0000259" key="11">
    <source>
        <dbReference type="SMART" id="SM00934"/>
    </source>
</evidence>
<evidence type="ECO:0000256" key="9">
    <source>
        <dbReference type="PIRSR" id="PIRSR614732-2"/>
    </source>
</evidence>
<evidence type="ECO:0000256" key="4">
    <source>
        <dbReference type="ARBA" id="ARBA00022975"/>
    </source>
</evidence>
<dbReference type="GO" id="GO:0004590">
    <property type="term" value="F:orotidine-5'-phosphate decarboxylase activity"/>
    <property type="evidence" value="ECO:0007669"/>
    <property type="project" value="UniProtKB-UniRule"/>
</dbReference>
<dbReference type="CDD" id="cd04725">
    <property type="entry name" value="OMP_decarboxylase_like"/>
    <property type="match status" value="1"/>
</dbReference>
<dbReference type="Pfam" id="PF00215">
    <property type="entry name" value="OMPdecase"/>
    <property type="match status" value="1"/>
</dbReference>
<gene>
    <name evidence="7 12" type="primary">pyrF</name>
    <name evidence="12" type="ORF">KAJ83_14500</name>
</gene>
<comment type="similarity">
    <text evidence="7">Belongs to the OMP decarboxylase family. Type 1 subfamily.</text>
</comment>
<comment type="subunit">
    <text evidence="7">Homodimer.</text>
</comment>
<feature type="active site" description="For OMPdecase activity" evidence="8">
    <location>
        <position position="86"/>
    </location>
</feature>
<dbReference type="Proteomes" id="UP000672602">
    <property type="component" value="Unassembled WGS sequence"/>
</dbReference>
<proteinExistence type="inferred from homology"/>
<dbReference type="NCBIfam" id="NF001273">
    <property type="entry name" value="PRK00230.1"/>
    <property type="match status" value="1"/>
</dbReference>
<feature type="active site" description="For OMPdecase activity" evidence="8">
    <location>
        <position position="83"/>
    </location>
</feature>
<evidence type="ECO:0000256" key="5">
    <source>
        <dbReference type="ARBA" id="ARBA00023239"/>
    </source>
</evidence>
<feature type="active site" description="For OMPdecase activity" evidence="8">
    <location>
        <position position="81"/>
    </location>
</feature>
<evidence type="ECO:0000256" key="3">
    <source>
        <dbReference type="ARBA" id="ARBA00022793"/>
    </source>
</evidence>
<dbReference type="SMART" id="SM00934">
    <property type="entry name" value="OMPdecase"/>
    <property type="match status" value="1"/>
</dbReference>
<dbReference type="GO" id="GO:0005829">
    <property type="term" value="C:cytosol"/>
    <property type="evidence" value="ECO:0007669"/>
    <property type="project" value="TreeGrafter"/>
</dbReference>
<dbReference type="GO" id="GO:0044205">
    <property type="term" value="P:'de novo' UMP biosynthetic process"/>
    <property type="evidence" value="ECO:0007669"/>
    <property type="project" value="UniProtKB-UniRule"/>
</dbReference>
<reference evidence="12" key="1">
    <citation type="submission" date="2021-04" db="EMBL/GenBank/DDBJ databases">
        <authorList>
            <person name="Zhang D.-C."/>
        </authorList>
    </citation>
    <scope>NUCLEOTIDE SEQUENCE</scope>
    <source>
        <strain evidence="12">CGMCC 1.15697</strain>
    </source>
</reference>
<keyword evidence="5 7" id="KW-0456">Lyase</keyword>
<dbReference type="HAMAP" id="MF_01200_B">
    <property type="entry name" value="OMPdecase_type1_B"/>
    <property type="match status" value="1"/>
</dbReference>
<dbReference type="PANTHER" id="PTHR32119:SF2">
    <property type="entry name" value="OROTIDINE 5'-PHOSPHATE DECARBOXYLASE"/>
    <property type="match status" value="1"/>
</dbReference>
<evidence type="ECO:0000256" key="2">
    <source>
        <dbReference type="ARBA" id="ARBA00004861"/>
    </source>
</evidence>
<dbReference type="NCBIfam" id="TIGR01740">
    <property type="entry name" value="pyrF"/>
    <property type="match status" value="1"/>
</dbReference>
<dbReference type="UniPathway" id="UPA00070">
    <property type="reaction ID" value="UER00120"/>
</dbReference>
<dbReference type="GO" id="GO:0006207">
    <property type="term" value="P:'de novo' pyrimidine nucleobase biosynthetic process"/>
    <property type="evidence" value="ECO:0007669"/>
    <property type="project" value="InterPro"/>
</dbReference>
<accession>A0A8J7S0S4</accession>
<dbReference type="InterPro" id="IPR047596">
    <property type="entry name" value="OMPdecase_bac"/>
</dbReference>
<sequence>MTEPAPTPRRPQDRILVAIDTAEEARAVDLSRGLAGAVGGIKLGLEFFNAHGPEGVRRVTRATPEETPRGQAPVQQRLFLDLKFHDIPNTVAGAVRGAMQLGPAILNVHAAGGPAMMTAARQAADFQADSLGIVRPMLIAVTVLTSLDDDDLTATGQQGPAAEQVVRLARLTQSCGLDGVVCSAHEITAIRAACGPDFKLIVPGIRPAGAQTGDQKRTMTPGEAVASGADFLVIGRPITGAPNPAEAAAAIAAEIAA</sequence>
<feature type="binding site" evidence="7 9">
    <location>
        <position position="42"/>
    </location>
    <ligand>
        <name>substrate</name>
    </ligand>
</feature>
<feature type="binding site" evidence="7 9">
    <location>
        <position position="20"/>
    </location>
    <ligand>
        <name>substrate</name>
    </ligand>
</feature>
<feature type="binding site" evidence="7">
    <location>
        <begin position="81"/>
        <end position="90"/>
    </location>
    <ligand>
        <name>substrate</name>
    </ligand>
</feature>
<protein>
    <recommendedName>
        <fullName evidence="7">Orotidine 5'-phosphate decarboxylase</fullName>
        <ecNumber evidence="7">4.1.1.23</ecNumber>
    </recommendedName>
    <alternativeName>
        <fullName evidence="7">OMP decarboxylase</fullName>
        <shortName evidence="7">OMPDCase</shortName>
        <shortName evidence="7">OMPdecase</shortName>
    </alternativeName>
</protein>
<organism evidence="12 13">
    <name type="scientific">Marivibrio halodurans</name>
    <dbReference type="NCBI Taxonomy" id="2039722"/>
    <lineage>
        <taxon>Bacteria</taxon>
        <taxon>Pseudomonadati</taxon>
        <taxon>Pseudomonadota</taxon>
        <taxon>Alphaproteobacteria</taxon>
        <taxon>Rhodospirillales</taxon>
        <taxon>Rhodospirillaceae</taxon>
        <taxon>Marivibrio</taxon>
    </lineage>
</organism>
<dbReference type="RefSeq" id="WP_210682789.1">
    <property type="nucleotide sequence ID" value="NZ_JAGMWN010000006.1"/>
</dbReference>
<evidence type="ECO:0000256" key="1">
    <source>
        <dbReference type="ARBA" id="ARBA00002356"/>
    </source>
</evidence>
<keyword evidence="4 7" id="KW-0665">Pyrimidine biosynthesis</keyword>
<dbReference type="SUPFAM" id="SSF51366">
    <property type="entry name" value="Ribulose-phoshate binding barrel"/>
    <property type="match status" value="1"/>
</dbReference>
<name>A0A8J7S0S4_9PROT</name>
<dbReference type="InterPro" id="IPR018089">
    <property type="entry name" value="OMPdecase_AS"/>
</dbReference>
<evidence type="ECO:0000256" key="8">
    <source>
        <dbReference type="PIRSR" id="PIRSR614732-1"/>
    </source>
</evidence>
<comment type="pathway">
    <text evidence="2 7 10">Pyrimidine metabolism; UMP biosynthesis via de novo pathway; UMP from orotate: step 2/2.</text>
</comment>
<evidence type="ECO:0000256" key="7">
    <source>
        <dbReference type="HAMAP-Rule" id="MF_01200"/>
    </source>
</evidence>
<dbReference type="Gene3D" id="3.20.20.70">
    <property type="entry name" value="Aldolase class I"/>
    <property type="match status" value="1"/>
</dbReference>
<evidence type="ECO:0000313" key="12">
    <source>
        <dbReference type="EMBL" id="MBP5858227.1"/>
    </source>
</evidence>
<feature type="active site" description="Proton donor" evidence="7">
    <location>
        <position position="83"/>
    </location>
</feature>
<feature type="binding site" evidence="7 9">
    <location>
        <position position="235"/>
    </location>
    <ligand>
        <name>substrate</name>
    </ligand>
</feature>
<feature type="domain" description="Orotidine 5'-phosphate decarboxylase" evidence="11">
    <location>
        <begin position="14"/>
        <end position="251"/>
    </location>
</feature>
<dbReference type="EMBL" id="JAGMWN010000006">
    <property type="protein sequence ID" value="MBP5858227.1"/>
    <property type="molecule type" value="Genomic_DNA"/>
</dbReference>
<comment type="function">
    <text evidence="1 7">Catalyzes the decarboxylation of orotidine 5'-monophosphate (OMP) to uridine 5'-monophosphate (UMP).</text>
</comment>
<dbReference type="InterPro" id="IPR013785">
    <property type="entry name" value="Aldolase_TIM"/>
</dbReference>
<comment type="caution">
    <text evidence="12">The sequence shown here is derived from an EMBL/GenBank/DDBJ whole genome shotgun (WGS) entry which is preliminary data.</text>
</comment>
<evidence type="ECO:0000313" key="13">
    <source>
        <dbReference type="Proteomes" id="UP000672602"/>
    </source>
</evidence>
<dbReference type="AlphaFoldDB" id="A0A8J7S0S4"/>
<keyword evidence="3 7" id="KW-0210">Decarboxylase</keyword>
<dbReference type="InterPro" id="IPR011060">
    <property type="entry name" value="RibuloseP-bd_barrel"/>
</dbReference>
<evidence type="ECO:0000256" key="6">
    <source>
        <dbReference type="ARBA" id="ARBA00049157"/>
    </source>
</evidence>